<name>A0AAD1HAQ1_9MYCO</name>
<feature type="transmembrane region" description="Helical" evidence="1">
    <location>
        <begin position="30"/>
        <end position="50"/>
    </location>
</feature>
<evidence type="ECO:0000313" key="3">
    <source>
        <dbReference type="Proteomes" id="UP000466681"/>
    </source>
</evidence>
<evidence type="ECO:0000256" key="1">
    <source>
        <dbReference type="SAM" id="Phobius"/>
    </source>
</evidence>
<dbReference type="KEGG" id="mmor:MMOR_21720"/>
<evidence type="ECO:0000313" key="2">
    <source>
        <dbReference type="EMBL" id="BBX01236.1"/>
    </source>
</evidence>
<organism evidence="2 3">
    <name type="scientific">Mycolicibacterium moriokaense</name>
    <dbReference type="NCBI Taxonomy" id="39691"/>
    <lineage>
        <taxon>Bacteria</taxon>
        <taxon>Bacillati</taxon>
        <taxon>Actinomycetota</taxon>
        <taxon>Actinomycetes</taxon>
        <taxon>Mycobacteriales</taxon>
        <taxon>Mycobacteriaceae</taxon>
        <taxon>Mycolicibacterium</taxon>
    </lineage>
</organism>
<gene>
    <name evidence="2" type="ORF">MMOR_21720</name>
</gene>
<proteinExistence type="predicted"/>
<keyword evidence="3" id="KW-1185">Reference proteome</keyword>
<evidence type="ECO:0008006" key="4">
    <source>
        <dbReference type="Google" id="ProtNLM"/>
    </source>
</evidence>
<keyword evidence="1" id="KW-0472">Membrane</keyword>
<dbReference type="EMBL" id="AP022560">
    <property type="protein sequence ID" value="BBX01236.1"/>
    <property type="molecule type" value="Genomic_DNA"/>
</dbReference>
<reference evidence="2 3" key="1">
    <citation type="journal article" date="2019" name="Emerg. Microbes Infect.">
        <title>Comprehensive subspecies identification of 175 nontuberculous mycobacteria species based on 7547 genomic profiles.</title>
        <authorList>
            <person name="Matsumoto Y."/>
            <person name="Kinjo T."/>
            <person name="Motooka D."/>
            <person name="Nabeya D."/>
            <person name="Jung N."/>
            <person name="Uechi K."/>
            <person name="Horii T."/>
            <person name="Iida T."/>
            <person name="Fujita J."/>
            <person name="Nakamura S."/>
        </authorList>
    </citation>
    <scope>NUCLEOTIDE SEQUENCE [LARGE SCALE GENOMIC DNA]</scope>
    <source>
        <strain evidence="2 3">JCM 6375</strain>
    </source>
</reference>
<protein>
    <recommendedName>
        <fullName evidence="4">DUF5666 domain-containing protein</fullName>
    </recommendedName>
</protein>
<dbReference type="Proteomes" id="UP000466681">
    <property type="component" value="Chromosome"/>
</dbReference>
<dbReference type="AlphaFoldDB" id="A0AAD1HAQ1"/>
<accession>A0AAD1HAQ1</accession>
<keyword evidence="1" id="KW-0812">Transmembrane</keyword>
<keyword evidence="1" id="KW-1133">Transmembrane helix</keyword>
<sequence length="179" mass="18113">MNLVQPGPMASEQVWGAPQPAQRWGARETVTAVGVAVVIAALGGAAIYAATGSHAQQSFGHGPPGPPPGGFASAQMMSALPALHGELVVEDGKGGYSSLLTQIGTVTAMSPTSITVRSADAFTQTYDLQPTTRTTLLIAVNDEVSVQATRNGHAVTADTVDERIGPVGPAGPPGPTPHN</sequence>